<evidence type="ECO:0000259" key="5">
    <source>
        <dbReference type="Pfam" id="PF13249"/>
    </source>
</evidence>
<evidence type="ECO:0008006" key="8">
    <source>
        <dbReference type="Google" id="ProtNLM"/>
    </source>
</evidence>
<dbReference type="PANTHER" id="PTHR11764">
    <property type="entry name" value="TERPENE CYCLASE/MUTASE FAMILY MEMBER"/>
    <property type="match status" value="1"/>
</dbReference>
<dbReference type="Proteomes" id="UP001417504">
    <property type="component" value="Unassembled WGS sequence"/>
</dbReference>
<dbReference type="InterPro" id="IPR032697">
    <property type="entry name" value="SQ_cyclase_N"/>
</dbReference>
<dbReference type="NCBIfam" id="TIGR01787">
    <property type="entry name" value="squalene_cyclas"/>
    <property type="match status" value="1"/>
</dbReference>
<dbReference type="InterPro" id="IPR008930">
    <property type="entry name" value="Terpenoid_cyclase/PrenylTrfase"/>
</dbReference>
<evidence type="ECO:0000256" key="3">
    <source>
        <dbReference type="ARBA" id="ARBA00023235"/>
    </source>
</evidence>
<dbReference type="Pfam" id="PF13249">
    <property type="entry name" value="SQHop_cyclase_N"/>
    <property type="match status" value="1"/>
</dbReference>
<dbReference type="GO" id="GO:0031559">
    <property type="term" value="F:oxidosqualene cyclase activity"/>
    <property type="evidence" value="ECO:0007669"/>
    <property type="project" value="UniProtKB-ARBA"/>
</dbReference>
<dbReference type="SUPFAM" id="SSF48239">
    <property type="entry name" value="Terpenoid cyclases/Protein prenyltransferases"/>
    <property type="match status" value="2"/>
</dbReference>
<feature type="domain" description="Squalene cyclase C-terminal" evidence="4">
    <location>
        <begin position="279"/>
        <end position="407"/>
    </location>
</feature>
<organism evidence="6 7">
    <name type="scientific">Stephania japonica</name>
    <dbReference type="NCBI Taxonomy" id="461633"/>
    <lineage>
        <taxon>Eukaryota</taxon>
        <taxon>Viridiplantae</taxon>
        <taxon>Streptophyta</taxon>
        <taxon>Embryophyta</taxon>
        <taxon>Tracheophyta</taxon>
        <taxon>Spermatophyta</taxon>
        <taxon>Magnoliopsida</taxon>
        <taxon>Ranunculales</taxon>
        <taxon>Menispermaceae</taxon>
        <taxon>Menispermoideae</taxon>
        <taxon>Cissampelideae</taxon>
        <taxon>Stephania</taxon>
    </lineage>
</organism>
<dbReference type="GO" id="GO:0005811">
    <property type="term" value="C:lipid droplet"/>
    <property type="evidence" value="ECO:0007669"/>
    <property type="project" value="InterPro"/>
</dbReference>
<evidence type="ECO:0000313" key="7">
    <source>
        <dbReference type="Proteomes" id="UP001417504"/>
    </source>
</evidence>
<gene>
    <name evidence="6" type="ORF">Sjap_023102</name>
</gene>
<dbReference type="AlphaFoldDB" id="A0AAP0HVI2"/>
<dbReference type="Pfam" id="PF13243">
    <property type="entry name" value="SQHop_cyclase_C"/>
    <property type="match status" value="1"/>
</dbReference>
<dbReference type="GO" id="GO:0016104">
    <property type="term" value="P:triterpenoid biosynthetic process"/>
    <property type="evidence" value="ECO:0007669"/>
    <property type="project" value="InterPro"/>
</dbReference>
<dbReference type="EMBL" id="JBBNAE010000009">
    <property type="protein sequence ID" value="KAK9097605.1"/>
    <property type="molecule type" value="Genomic_DNA"/>
</dbReference>
<keyword evidence="3" id="KW-0413">Isomerase</keyword>
<dbReference type="InterPro" id="IPR018333">
    <property type="entry name" value="Squalene_cyclase"/>
</dbReference>
<dbReference type="PANTHER" id="PTHR11764:SF44">
    <property type="entry name" value="LANOSTEROL SYNTHASE"/>
    <property type="match status" value="1"/>
</dbReference>
<sequence>MFWELLIQFLSLEHRREMRRYLHNHQNKDGGWGLHIEGHSTMFCTALSYVALRLLGQDVDDESIQKARSWILERGGVTSIPSWGKMWLSVLGVYEWSGNNPIPPELWLLPYSLPIHPGRMWCHSRMVYLPMSYLYGRRFVGAITPIILSLRGELYVCPYDQIQWNQSRNLCAKEDLYYPHPMIQDVVWGCLHNVGEPLLNRWPLLKLRQKALSTVMQHIHNEDESTQYVCLGPVNKILNMICCCLEDPNSEAFKLHLPRVEDYLWMAEDGMKVQGSNGSQLWDVALSVQAILSTGLNDECGSMLKTAHDFIKNNQVRKNHSGNLSQWYRHSYKGAWPFSTADNGWGVSDCTAEGLKASLLLSQIPEEIVGEAITKNRLYDAVNVILSMQNDNGGFGTYELTRSYNWLELLNPAEIFEDIMIEYS</sequence>
<feature type="domain" description="Squalene cyclase N-terminal" evidence="5">
    <location>
        <begin position="11"/>
        <end position="233"/>
    </location>
</feature>
<accession>A0AAP0HVI2</accession>
<keyword evidence="2" id="KW-0677">Repeat</keyword>
<evidence type="ECO:0000313" key="6">
    <source>
        <dbReference type="EMBL" id="KAK9097605.1"/>
    </source>
</evidence>
<proteinExistence type="inferred from homology"/>
<dbReference type="FunFam" id="1.50.10.20:FF:000002">
    <property type="entry name" value="Terpene cyclase/mutase family member"/>
    <property type="match status" value="1"/>
</dbReference>
<protein>
    <recommendedName>
        <fullName evidence="8">Cycloartenol synthase</fullName>
    </recommendedName>
</protein>
<evidence type="ECO:0000256" key="1">
    <source>
        <dbReference type="ARBA" id="ARBA00009755"/>
    </source>
</evidence>
<evidence type="ECO:0000259" key="4">
    <source>
        <dbReference type="Pfam" id="PF13243"/>
    </source>
</evidence>
<reference evidence="6 7" key="1">
    <citation type="submission" date="2024-01" db="EMBL/GenBank/DDBJ databases">
        <title>Genome assemblies of Stephania.</title>
        <authorList>
            <person name="Yang L."/>
        </authorList>
    </citation>
    <scope>NUCLEOTIDE SEQUENCE [LARGE SCALE GENOMIC DNA]</scope>
    <source>
        <strain evidence="6">QJT</strain>
        <tissue evidence="6">Leaf</tissue>
    </source>
</reference>
<comment type="similarity">
    <text evidence="1">Belongs to the terpene cyclase/mutase family.</text>
</comment>
<keyword evidence="7" id="KW-1185">Reference proteome</keyword>
<dbReference type="Gene3D" id="1.50.10.20">
    <property type="match status" value="1"/>
</dbReference>
<dbReference type="InterPro" id="IPR032696">
    <property type="entry name" value="SQ_cyclase_C"/>
</dbReference>
<name>A0AAP0HVI2_9MAGN</name>
<comment type="caution">
    <text evidence="6">The sequence shown here is derived from an EMBL/GenBank/DDBJ whole genome shotgun (WGS) entry which is preliminary data.</text>
</comment>
<evidence type="ECO:0000256" key="2">
    <source>
        <dbReference type="ARBA" id="ARBA00022737"/>
    </source>
</evidence>